<evidence type="ECO:0000256" key="3">
    <source>
        <dbReference type="ARBA" id="ARBA00022741"/>
    </source>
</evidence>
<sequence>MNLDTPIVSRLAPTPSGFLHLGNAVNFTLTWLLTRRAGGTLHLRIDDLDRARYRPAYLNNIFQTLDWLGLDYDHGPIGPDDFERHFSQQHRLPEYEAALQTARAAHPGLFYACRCSRAALARTATLAGRYPGTCRELQLPPDEPHAAWRARVPCNTTITFPDLAQGPQTAALAQELGDFVVRKKDGAAAYQVASVLDDGRLGVNFVVRGLDLLPSTAAQLWLAQYLPGQISFEQTRFLHHGLVLDENGQKLSKSTQAGQQRGILAEAIAAQAVYRAVARLLKLPAEAGESLKSLLEFTPLPNPPCSKHNEGG</sequence>
<dbReference type="InterPro" id="IPR000924">
    <property type="entry name" value="Glu/Gln-tRNA-synth"/>
</dbReference>
<dbReference type="Pfam" id="PF00749">
    <property type="entry name" value="tRNA-synt_1c"/>
    <property type="match status" value="1"/>
</dbReference>
<evidence type="ECO:0000313" key="9">
    <source>
        <dbReference type="EMBL" id="OWP63548.1"/>
    </source>
</evidence>
<evidence type="ECO:0000313" key="10">
    <source>
        <dbReference type="Proteomes" id="UP000197277"/>
    </source>
</evidence>
<evidence type="ECO:0000256" key="5">
    <source>
        <dbReference type="ARBA" id="ARBA00022840"/>
    </source>
</evidence>
<dbReference type="InterPro" id="IPR049940">
    <property type="entry name" value="GluQ/Sye"/>
</dbReference>
<evidence type="ECO:0000256" key="1">
    <source>
        <dbReference type="ARBA" id="ARBA00022598"/>
    </source>
</evidence>
<keyword evidence="7" id="KW-0648">Protein biosynthesis</keyword>
<evidence type="ECO:0000256" key="2">
    <source>
        <dbReference type="ARBA" id="ARBA00022723"/>
    </source>
</evidence>
<protein>
    <recommendedName>
        <fullName evidence="8">Glutamyl/glutaminyl-tRNA synthetase class Ib catalytic domain-containing protein</fullName>
    </recommendedName>
</protein>
<keyword evidence="2" id="KW-0479">Metal-binding</keyword>
<dbReference type="PANTHER" id="PTHR43311">
    <property type="entry name" value="GLUTAMATE--TRNA LIGASE"/>
    <property type="match status" value="1"/>
</dbReference>
<dbReference type="RefSeq" id="WP_088463962.1">
    <property type="nucleotide sequence ID" value="NZ_NIRR01000010.1"/>
</dbReference>
<comment type="similarity">
    <text evidence="7">Belongs to the class-I aminoacyl-tRNA synthetase family.</text>
</comment>
<evidence type="ECO:0000256" key="7">
    <source>
        <dbReference type="RuleBase" id="RU363037"/>
    </source>
</evidence>
<dbReference type="SUPFAM" id="SSF52374">
    <property type="entry name" value="Nucleotidylyl transferase"/>
    <property type="match status" value="1"/>
</dbReference>
<dbReference type="OrthoDB" id="9807503at2"/>
<dbReference type="GO" id="GO:0005524">
    <property type="term" value="F:ATP binding"/>
    <property type="evidence" value="ECO:0007669"/>
    <property type="project" value="UniProtKB-KW"/>
</dbReference>
<dbReference type="PANTHER" id="PTHR43311:SF1">
    <property type="entry name" value="GLUTAMYL-Q TRNA(ASP) SYNTHETASE"/>
    <property type="match status" value="1"/>
</dbReference>
<dbReference type="GO" id="GO:0006424">
    <property type="term" value="P:glutamyl-tRNA aminoacylation"/>
    <property type="evidence" value="ECO:0007669"/>
    <property type="project" value="TreeGrafter"/>
</dbReference>
<keyword evidence="4" id="KW-0862">Zinc</keyword>
<keyword evidence="6 7" id="KW-0030">Aminoacyl-tRNA synthetase</keyword>
<reference evidence="9 10" key="1">
    <citation type="submission" date="2017-06" db="EMBL/GenBank/DDBJ databases">
        <title>Hymenobacter amundsenii sp. nov. isolated from regoliths in Antarctica.</title>
        <authorList>
            <person name="Sedlacek I."/>
            <person name="Kralova S."/>
            <person name="Pantucek R."/>
            <person name="Svec P."/>
            <person name="Holochova P."/>
            <person name="Stankova E."/>
            <person name="Vrbovska V."/>
            <person name="Busse H.-J."/>
        </authorList>
    </citation>
    <scope>NUCLEOTIDE SEQUENCE [LARGE SCALE GENOMIC DNA]</scope>
    <source>
        <strain evidence="9 10">CCM 8682</strain>
    </source>
</reference>
<dbReference type="Proteomes" id="UP000197277">
    <property type="component" value="Unassembled WGS sequence"/>
</dbReference>
<evidence type="ECO:0000256" key="4">
    <source>
        <dbReference type="ARBA" id="ARBA00022833"/>
    </source>
</evidence>
<dbReference type="InterPro" id="IPR020058">
    <property type="entry name" value="Glu/Gln-tRNA-synth_Ib_cat-dom"/>
</dbReference>
<feature type="domain" description="Glutamyl/glutaminyl-tRNA synthetase class Ib catalytic" evidence="8">
    <location>
        <begin position="7"/>
        <end position="257"/>
    </location>
</feature>
<dbReference type="PRINTS" id="PR00987">
    <property type="entry name" value="TRNASYNTHGLU"/>
</dbReference>
<dbReference type="Gene3D" id="3.40.50.620">
    <property type="entry name" value="HUPs"/>
    <property type="match status" value="1"/>
</dbReference>
<dbReference type="PROSITE" id="PS00178">
    <property type="entry name" value="AA_TRNA_LIGASE_I"/>
    <property type="match status" value="1"/>
</dbReference>
<dbReference type="AlphaFoldDB" id="A0A246FLD6"/>
<keyword evidence="1 7" id="KW-0436">Ligase</keyword>
<name>A0A246FLD6_9BACT</name>
<gene>
    <name evidence="9" type="ORF">CDA63_08165</name>
</gene>
<evidence type="ECO:0000256" key="6">
    <source>
        <dbReference type="ARBA" id="ARBA00023146"/>
    </source>
</evidence>
<dbReference type="GO" id="GO:0005829">
    <property type="term" value="C:cytosol"/>
    <property type="evidence" value="ECO:0007669"/>
    <property type="project" value="TreeGrafter"/>
</dbReference>
<dbReference type="InterPro" id="IPR014729">
    <property type="entry name" value="Rossmann-like_a/b/a_fold"/>
</dbReference>
<accession>A0A246FLD6</accession>
<dbReference type="EMBL" id="NIRR01000010">
    <property type="protein sequence ID" value="OWP63548.1"/>
    <property type="molecule type" value="Genomic_DNA"/>
</dbReference>
<evidence type="ECO:0000259" key="8">
    <source>
        <dbReference type="Pfam" id="PF00749"/>
    </source>
</evidence>
<proteinExistence type="inferred from homology"/>
<dbReference type="InterPro" id="IPR001412">
    <property type="entry name" value="aa-tRNA-synth_I_CS"/>
</dbReference>
<keyword evidence="3 7" id="KW-0547">Nucleotide-binding</keyword>
<keyword evidence="5 7" id="KW-0067">ATP-binding</keyword>
<comment type="caution">
    <text evidence="9">The sequence shown here is derived from an EMBL/GenBank/DDBJ whole genome shotgun (WGS) entry which is preliminary data.</text>
</comment>
<dbReference type="GO" id="GO:0004818">
    <property type="term" value="F:glutamate-tRNA ligase activity"/>
    <property type="evidence" value="ECO:0007669"/>
    <property type="project" value="TreeGrafter"/>
</dbReference>
<organism evidence="9 10">
    <name type="scientific">Hymenobacter amundsenii</name>
    <dbReference type="NCBI Taxonomy" id="2006685"/>
    <lineage>
        <taxon>Bacteria</taxon>
        <taxon>Pseudomonadati</taxon>
        <taxon>Bacteroidota</taxon>
        <taxon>Cytophagia</taxon>
        <taxon>Cytophagales</taxon>
        <taxon>Hymenobacteraceae</taxon>
        <taxon>Hymenobacter</taxon>
    </lineage>
</organism>
<keyword evidence="10" id="KW-1185">Reference proteome</keyword>